<keyword evidence="1" id="KW-0812">Transmembrane</keyword>
<sequence length="47" mass="5155">MGAIKPWHVLILISCFIAVAGIIAAISFAWAQSRRKRSDDGNQPPTF</sequence>
<dbReference type="EMBL" id="JAENHO010000015">
    <property type="protein sequence ID" value="MBL7260758.1"/>
    <property type="molecule type" value="Genomic_DNA"/>
</dbReference>
<proteinExistence type="predicted"/>
<keyword evidence="1" id="KW-0472">Membrane</keyword>
<name>A0ABS1W236_9ACTN</name>
<evidence type="ECO:0000313" key="3">
    <source>
        <dbReference type="Proteomes" id="UP000598996"/>
    </source>
</evidence>
<accession>A0ABS1W236</accession>
<evidence type="ECO:0000256" key="1">
    <source>
        <dbReference type="SAM" id="Phobius"/>
    </source>
</evidence>
<dbReference type="RefSeq" id="WP_202997477.1">
    <property type="nucleotide sequence ID" value="NZ_JAENHO010000015.1"/>
</dbReference>
<protein>
    <submittedName>
        <fullName evidence="2">Uncharacterized protein</fullName>
    </submittedName>
</protein>
<keyword evidence="3" id="KW-1185">Reference proteome</keyword>
<reference evidence="2 3" key="1">
    <citation type="submission" date="2021-01" db="EMBL/GenBank/DDBJ databases">
        <title>Actinoplanes sp. nov. LDG1-01 isolated from lichen.</title>
        <authorList>
            <person name="Saeng-In P."/>
            <person name="Phongsopitanun W."/>
            <person name="Kanchanasin P."/>
            <person name="Yuki M."/>
            <person name="Kudo T."/>
            <person name="Ohkuma M."/>
            <person name="Tanasupawat S."/>
        </authorList>
    </citation>
    <scope>NUCLEOTIDE SEQUENCE [LARGE SCALE GENOMIC DNA]</scope>
    <source>
        <strain evidence="2 3">LDG1-01</strain>
    </source>
</reference>
<organism evidence="2 3">
    <name type="scientific">Paractinoplanes lichenicola</name>
    <dbReference type="NCBI Taxonomy" id="2802976"/>
    <lineage>
        <taxon>Bacteria</taxon>
        <taxon>Bacillati</taxon>
        <taxon>Actinomycetota</taxon>
        <taxon>Actinomycetes</taxon>
        <taxon>Micromonosporales</taxon>
        <taxon>Micromonosporaceae</taxon>
        <taxon>Paractinoplanes</taxon>
    </lineage>
</organism>
<evidence type="ECO:0000313" key="2">
    <source>
        <dbReference type="EMBL" id="MBL7260758.1"/>
    </source>
</evidence>
<gene>
    <name evidence="2" type="ORF">JKJ07_41365</name>
</gene>
<feature type="transmembrane region" description="Helical" evidence="1">
    <location>
        <begin position="6"/>
        <end position="31"/>
    </location>
</feature>
<keyword evidence="1" id="KW-1133">Transmembrane helix</keyword>
<comment type="caution">
    <text evidence="2">The sequence shown here is derived from an EMBL/GenBank/DDBJ whole genome shotgun (WGS) entry which is preliminary data.</text>
</comment>
<dbReference type="Proteomes" id="UP000598996">
    <property type="component" value="Unassembled WGS sequence"/>
</dbReference>